<keyword evidence="4" id="KW-1185">Reference proteome</keyword>
<sequence>MPVTTAMACVVLLASQVAALMESKPPVTLPKNGQLDPFSYSMYLDDTTEDSHRLHLPHLRAPAGLHLPHLRGPSADRLQKVAKAAPVVALVLNEIPAVREQLSDWLGRDVPAASGVASNVIRFGVSEARRLGDNVLETVRQPVQAVSRKVGAVAKELEKDLDETVPVLAEHKAEELIHHKPKAPRRFSPWLVGTLWFDFDGCPRLRSCLALNHALQIPAAIPSRESVLQRAPSQSALTPVKVHKVEFQRVGLGDGAEWDSPDEQEQEAEPPQARHAQDMRRMPSFSKMNSNTEYYQIGGHQDSQSPSPRKLQSDRVLGA</sequence>
<feature type="region of interest" description="Disordered" evidence="1">
    <location>
        <begin position="253"/>
        <end position="319"/>
    </location>
</feature>
<dbReference type="EMBL" id="CAJNDS010002195">
    <property type="protein sequence ID" value="CAE7367229.1"/>
    <property type="molecule type" value="Genomic_DNA"/>
</dbReference>
<evidence type="ECO:0000313" key="4">
    <source>
        <dbReference type="Proteomes" id="UP000604046"/>
    </source>
</evidence>
<feature type="chain" id="PRO_5032564607" evidence="2">
    <location>
        <begin position="20"/>
        <end position="319"/>
    </location>
</feature>
<gene>
    <name evidence="3" type="primary">rlmJ</name>
    <name evidence="3" type="ORF">SNAT2548_LOCUS19959</name>
</gene>
<protein>
    <submittedName>
        <fullName evidence="3">RlmJ protein</fullName>
    </submittedName>
</protein>
<dbReference type="AlphaFoldDB" id="A0A812QEP0"/>
<evidence type="ECO:0000313" key="3">
    <source>
        <dbReference type="EMBL" id="CAE7367229.1"/>
    </source>
</evidence>
<comment type="caution">
    <text evidence="3">The sequence shown here is derived from an EMBL/GenBank/DDBJ whole genome shotgun (WGS) entry which is preliminary data.</text>
</comment>
<dbReference type="Proteomes" id="UP000604046">
    <property type="component" value="Unassembled WGS sequence"/>
</dbReference>
<reference evidence="3" key="1">
    <citation type="submission" date="2021-02" db="EMBL/GenBank/DDBJ databases">
        <authorList>
            <person name="Dougan E. K."/>
            <person name="Rhodes N."/>
            <person name="Thang M."/>
            <person name="Chan C."/>
        </authorList>
    </citation>
    <scope>NUCLEOTIDE SEQUENCE</scope>
</reference>
<dbReference type="OrthoDB" id="445221at2759"/>
<accession>A0A812QEP0</accession>
<evidence type="ECO:0000256" key="1">
    <source>
        <dbReference type="SAM" id="MobiDB-lite"/>
    </source>
</evidence>
<keyword evidence="2" id="KW-0732">Signal</keyword>
<feature type="compositionally biased region" description="Acidic residues" evidence="1">
    <location>
        <begin position="256"/>
        <end position="268"/>
    </location>
</feature>
<name>A0A812QEP0_9DINO</name>
<evidence type="ECO:0000256" key="2">
    <source>
        <dbReference type="SAM" id="SignalP"/>
    </source>
</evidence>
<proteinExistence type="predicted"/>
<organism evidence="3 4">
    <name type="scientific">Symbiodinium natans</name>
    <dbReference type="NCBI Taxonomy" id="878477"/>
    <lineage>
        <taxon>Eukaryota</taxon>
        <taxon>Sar</taxon>
        <taxon>Alveolata</taxon>
        <taxon>Dinophyceae</taxon>
        <taxon>Suessiales</taxon>
        <taxon>Symbiodiniaceae</taxon>
        <taxon>Symbiodinium</taxon>
    </lineage>
</organism>
<feature type="signal peptide" evidence="2">
    <location>
        <begin position="1"/>
        <end position="19"/>
    </location>
</feature>